<accession>A0A3Q8EWZ8</accession>
<keyword evidence="4 7" id="KW-0689">Ribosomal protein</keyword>
<dbReference type="Gene3D" id="3.10.430.100">
    <property type="entry name" value="Ribosomal protein L9, C-terminal domain"/>
    <property type="match status" value="1"/>
</dbReference>
<dbReference type="EMBL" id="CP025628">
    <property type="protein sequence ID" value="AWD32473.1"/>
    <property type="molecule type" value="Genomic_DNA"/>
</dbReference>
<dbReference type="Pfam" id="PF03948">
    <property type="entry name" value="Ribosomal_L9_C"/>
    <property type="match status" value="1"/>
</dbReference>
<name>A0A3Q8EWZ8_9PROT</name>
<evidence type="ECO:0000256" key="2">
    <source>
        <dbReference type="ARBA" id="ARBA00022730"/>
    </source>
</evidence>
<evidence type="ECO:0000259" key="8">
    <source>
        <dbReference type="PROSITE" id="PS00651"/>
    </source>
</evidence>
<evidence type="ECO:0000256" key="6">
    <source>
        <dbReference type="ARBA" id="ARBA00035292"/>
    </source>
</evidence>
<evidence type="ECO:0000313" key="10">
    <source>
        <dbReference type="Proteomes" id="UP000266796"/>
    </source>
</evidence>
<dbReference type="GO" id="GO:0003735">
    <property type="term" value="F:structural constituent of ribosome"/>
    <property type="evidence" value="ECO:0007669"/>
    <property type="project" value="InterPro"/>
</dbReference>
<evidence type="ECO:0000256" key="5">
    <source>
        <dbReference type="ARBA" id="ARBA00023274"/>
    </source>
</evidence>
<dbReference type="HAMAP" id="MF_00503">
    <property type="entry name" value="Ribosomal_bL9"/>
    <property type="match status" value="1"/>
</dbReference>
<protein>
    <recommendedName>
        <fullName evidence="6 7">Large ribosomal subunit protein bL9</fullName>
    </recommendedName>
</protein>
<comment type="function">
    <text evidence="7">Binds to the 23S rRNA.</text>
</comment>
<dbReference type="InterPro" id="IPR000244">
    <property type="entry name" value="Ribosomal_bL9"/>
</dbReference>
<keyword evidence="10" id="KW-1185">Reference proteome</keyword>
<dbReference type="PANTHER" id="PTHR21368">
    <property type="entry name" value="50S RIBOSOMAL PROTEIN L9"/>
    <property type="match status" value="1"/>
</dbReference>
<dbReference type="PROSITE" id="PS00651">
    <property type="entry name" value="RIBOSOMAL_L9"/>
    <property type="match status" value="1"/>
</dbReference>
<gene>
    <name evidence="7 9" type="primary">rplI</name>
    <name evidence="9" type="ORF">CKSOR_00355</name>
</gene>
<evidence type="ECO:0000256" key="3">
    <source>
        <dbReference type="ARBA" id="ARBA00022884"/>
    </source>
</evidence>
<dbReference type="InterPro" id="IPR036935">
    <property type="entry name" value="Ribosomal_bL9_N_sf"/>
</dbReference>
<dbReference type="SUPFAM" id="SSF55658">
    <property type="entry name" value="L9 N-domain-like"/>
    <property type="match status" value="1"/>
</dbReference>
<dbReference type="SUPFAM" id="SSF55653">
    <property type="entry name" value="Ribosomal protein L9 C-domain"/>
    <property type="match status" value="1"/>
</dbReference>
<dbReference type="InterPro" id="IPR020069">
    <property type="entry name" value="Ribosomal_bL9_C"/>
</dbReference>
<dbReference type="Pfam" id="PF01281">
    <property type="entry name" value="Ribosomal_L9_N"/>
    <property type="match status" value="1"/>
</dbReference>
<dbReference type="GO" id="GO:0006412">
    <property type="term" value="P:translation"/>
    <property type="evidence" value="ECO:0007669"/>
    <property type="project" value="UniProtKB-UniRule"/>
</dbReference>
<reference evidence="9 10" key="1">
    <citation type="journal article" date="2018" name="Parasitology">
        <title>The reduced genome of Candidatus Kinetoplastibacterium sorsogonicusi, the endosymbiont of Kentomonas sorsogonicus (Trypanosomatidae): loss of the haem-synthesis pathway.</title>
        <authorList>
            <person name="Silva F.M."/>
            <person name="Kostygov A.Y."/>
            <person name="Spodareva V.V."/>
            <person name="Butenko A."/>
            <person name="Tossou R."/>
            <person name="Lukes J."/>
            <person name="Yurchenko V."/>
            <person name="Alves J.M.P."/>
        </authorList>
    </citation>
    <scope>NUCLEOTIDE SEQUENCE [LARGE SCALE GENOMIC DNA]</scope>
    <source>
        <strain evidence="9 10">MF-08</strain>
    </source>
</reference>
<dbReference type="GO" id="GO:0005840">
    <property type="term" value="C:ribosome"/>
    <property type="evidence" value="ECO:0007669"/>
    <property type="project" value="UniProtKB-KW"/>
</dbReference>
<dbReference type="InterPro" id="IPR036791">
    <property type="entry name" value="Ribosomal_bL9_C_sf"/>
</dbReference>
<dbReference type="Proteomes" id="UP000266796">
    <property type="component" value="Chromosome"/>
</dbReference>
<organism evidence="9 10">
    <name type="scientific">Candidatus Kinetoplastidibacterium kentomonadis</name>
    <dbReference type="NCBI Taxonomy" id="1576550"/>
    <lineage>
        <taxon>Bacteria</taxon>
        <taxon>Pseudomonadati</taxon>
        <taxon>Pseudomonadota</taxon>
        <taxon>Betaproteobacteria</taxon>
        <taxon>Candidatus Kinetoplastidibacterium</taxon>
    </lineage>
</organism>
<keyword evidence="5 7" id="KW-0687">Ribonucleoprotein</keyword>
<feature type="domain" description="Ribosomal protein L9" evidence="8">
    <location>
        <begin position="13"/>
        <end position="40"/>
    </location>
</feature>
<comment type="similarity">
    <text evidence="1 7">Belongs to the bacterial ribosomal protein bL9 family.</text>
</comment>
<dbReference type="AlphaFoldDB" id="A0A3Q8EWZ8"/>
<dbReference type="InterPro" id="IPR009027">
    <property type="entry name" value="Ribosomal_bL9/RNase_H1_N"/>
</dbReference>
<keyword evidence="3 7" id="KW-0694">RNA-binding</keyword>
<dbReference type="InterPro" id="IPR020594">
    <property type="entry name" value="Ribosomal_bL9_bac/chp"/>
</dbReference>
<dbReference type="GO" id="GO:1990904">
    <property type="term" value="C:ribonucleoprotein complex"/>
    <property type="evidence" value="ECO:0007669"/>
    <property type="project" value="UniProtKB-KW"/>
</dbReference>
<dbReference type="Gene3D" id="3.40.5.10">
    <property type="entry name" value="Ribosomal protein L9, N-terminal domain"/>
    <property type="match status" value="1"/>
</dbReference>
<keyword evidence="2 7" id="KW-0699">rRNA-binding</keyword>
<evidence type="ECO:0000313" key="9">
    <source>
        <dbReference type="EMBL" id="AWD32473.1"/>
    </source>
</evidence>
<evidence type="ECO:0000256" key="7">
    <source>
        <dbReference type="HAMAP-Rule" id="MF_00503"/>
    </source>
</evidence>
<dbReference type="OrthoDB" id="9788336at2"/>
<evidence type="ECO:0000256" key="1">
    <source>
        <dbReference type="ARBA" id="ARBA00010605"/>
    </source>
</evidence>
<dbReference type="NCBIfam" id="TIGR00158">
    <property type="entry name" value="L9"/>
    <property type="match status" value="1"/>
</dbReference>
<dbReference type="GO" id="GO:0019843">
    <property type="term" value="F:rRNA binding"/>
    <property type="evidence" value="ECO:0007669"/>
    <property type="project" value="UniProtKB-UniRule"/>
</dbReference>
<dbReference type="InterPro" id="IPR020070">
    <property type="entry name" value="Ribosomal_bL9_N"/>
</dbReference>
<sequence>MQIILLDKVKHLGNLGDVVRVKDGYARNYLIPQKKAKSATKQALKEFELLRTELEKIQIEKLNNAIEISEKLSKIELNILQKAGVDGRLFGSVTNIDILNALQNKGFKEIKKFQIVISEGHIKYIGTYNAQITLHPDVIVDVHFNVLDESSTK</sequence>
<proteinExistence type="inferred from homology"/>
<dbReference type="KEGG" id="kso:CKSOR_00355"/>
<evidence type="ECO:0000256" key="4">
    <source>
        <dbReference type="ARBA" id="ARBA00022980"/>
    </source>
</evidence>
<dbReference type="RefSeq" id="WP_108673880.1">
    <property type="nucleotide sequence ID" value="NZ_CP025628.1"/>
</dbReference>